<protein>
    <recommendedName>
        <fullName evidence="3">Kinase</fullName>
    </recommendedName>
</protein>
<dbReference type="SUPFAM" id="SSF52540">
    <property type="entry name" value="P-loop containing nucleoside triphosphate hydrolases"/>
    <property type="match status" value="1"/>
</dbReference>
<dbReference type="OrthoDB" id="1648091at2"/>
<reference evidence="1 2" key="1">
    <citation type="submission" date="2018-06" db="EMBL/GenBank/DDBJ databases">
        <authorList>
            <person name="Strepis N."/>
        </authorList>
    </citation>
    <scope>NUCLEOTIDE SEQUENCE [LARGE SCALE GENOMIC DNA]</scope>
    <source>
        <strain evidence="1">LUCI</strain>
    </source>
</reference>
<gene>
    <name evidence="1" type="ORF">LUCI_2361</name>
</gene>
<dbReference type="RefSeq" id="WP_122628065.1">
    <property type="nucleotide sequence ID" value="NZ_UPPP01000072.1"/>
</dbReference>
<proteinExistence type="predicted"/>
<evidence type="ECO:0008006" key="3">
    <source>
        <dbReference type="Google" id="ProtNLM"/>
    </source>
</evidence>
<dbReference type="AlphaFoldDB" id="A0A498R875"/>
<dbReference type="Gene3D" id="3.40.50.300">
    <property type="entry name" value="P-loop containing nucleotide triphosphate hydrolases"/>
    <property type="match status" value="1"/>
</dbReference>
<dbReference type="Pfam" id="PF13671">
    <property type="entry name" value="AAA_33"/>
    <property type="match status" value="1"/>
</dbReference>
<keyword evidence="2" id="KW-1185">Reference proteome</keyword>
<evidence type="ECO:0000313" key="1">
    <source>
        <dbReference type="EMBL" id="VBB07117.1"/>
    </source>
</evidence>
<dbReference type="Proteomes" id="UP000277811">
    <property type="component" value="Unassembled WGS sequence"/>
</dbReference>
<dbReference type="InterPro" id="IPR027417">
    <property type="entry name" value="P-loop_NTPase"/>
</dbReference>
<sequence length="202" mass="23908">MQKNLILLAGYPGTGKTYLCNTILNWRDSFVVVSPDDIKERFWDQFGFNNLEKKEAVIQLSWNYYYAEMEKIMREGSSIISDYPFSEKQKSRIALLSQQYGYQIITIRLTGNLDVLFERQKKRDIDPDRHPGHILNCYHYGDKVKNRREAEGLLDYKEFIVRCQTRGYGSFELGHLIEMDMTDFSAVDYSELLRELERILKF</sequence>
<name>A0A498R875_9FIRM</name>
<dbReference type="EMBL" id="UPPP01000072">
    <property type="protein sequence ID" value="VBB07117.1"/>
    <property type="molecule type" value="Genomic_DNA"/>
</dbReference>
<accession>A0A498R875</accession>
<evidence type="ECO:0000313" key="2">
    <source>
        <dbReference type="Proteomes" id="UP000277811"/>
    </source>
</evidence>
<organism evidence="1 2">
    <name type="scientific">Lucifera butyrica</name>
    <dbReference type="NCBI Taxonomy" id="1351585"/>
    <lineage>
        <taxon>Bacteria</taxon>
        <taxon>Bacillati</taxon>
        <taxon>Bacillota</taxon>
        <taxon>Negativicutes</taxon>
        <taxon>Veillonellales</taxon>
        <taxon>Veillonellaceae</taxon>
        <taxon>Lucifera</taxon>
    </lineage>
</organism>